<accession>A0AB72Z1F2</accession>
<dbReference type="Proteomes" id="UP000003457">
    <property type="component" value="Unassembled WGS sequence"/>
</dbReference>
<dbReference type="Pfam" id="PF12686">
    <property type="entry name" value="DUF3800"/>
    <property type="match status" value="1"/>
</dbReference>
<dbReference type="InterPro" id="IPR024524">
    <property type="entry name" value="DUF3800"/>
</dbReference>
<comment type="caution">
    <text evidence="1">The sequence shown here is derived from an EMBL/GenBank/DDBJ whole genome shotgun (WGS) entry which is preliminary data.</text>
</comment>
<name>A0AB72Z1F2_9BIFI</name>
<proteinExistence type="predicted"/>
<gene>
    <name evidence="1" type="ORF">HMPREF9003_1858</name>
</gene>
<organism evidence="1 2">
    <name type="scientific">Bifidobacterium dentium JCVIHMP022</name>
    <dbReference type="NCBI Taxonomy" id="553191"/>
    <lineage>
        <taxon>Bacteria</taxon>
        <taxon>Bacillati</taxon>
        <taxon>Actinomycetota</taxon>
        <taxon>Actinomycetes</taxon>
        <taxon>Bifidobacteriales</taxon>
        <taxon>Bifidobacteriaceae</taxon>
        <taxon>Bifidobacterium</taxon>
    </lineage>
</organism>
<sequence>MQILFLDESGTAPASNAVGKNPYFVLGGLVIPEAQWKSLQRDLRRLKAEYGVRGEVKWRYFFPHPLSSKATPLSHLSVQKLDELRMRLFDVVASYKSFRVIAAVVDTKSYYEKYPDRDAEDMYHDAFEVVCTRFQYYLQDMQRATTGSPFYGMVVIDERNHQQNKQLDDFHFALLNNHDSKKADYTNLVEGLFIAASHHSVGVQFADLVAGAIYRKVSKGDSNFYDVIRGNIRCRQNGDVNGFGIVSVPHGALHV</sequence>
<reference evidence="1 2" key="1">
    <citation type="submission" date="2010-10" db="EMBL/GenBank/DDBJ databases">
        <authorList>
            <person name="Durkin A.S."/>
            <person name="Madupu R."/>
            <person name="Torralba M."/>
            <person name="Gillis M."/>
            <person name="Methe B."/>
            <person name="Sutton G."/>
            <person name="Nelson K.E."/>
        </authorList>
    </citation>
    <scope>NUCLEOTIDE SEQUENCE [LARGE SCALE GENOMIC DNA]</scope>
    <source>
        <strain evidence="1 2">JCVIHMP022</strain>
    </source>
</reference>
<evidence type="ECO:0000313" key="2">
    <source>
        <dbReference type="Proteomes" id="UP000003457"/>
    </source>
</evidence>
<dbReference type="AlphaFoldDB" id="A0AB72Z1F2"/>
<evidence type="ECO:0008006" key="3">
    <source>
        <dbReference type="Google" id="ProtNLM"/>
    </source>
</evidence>
<protein>
    <recommendedName>
        <fullName evidence="3">DUF3800 domain-containing protein</fullName>
    </recommendedName>
</protein>
<dbReference type="RefSeq" id="WP_003843404.1">
    <property type="nucleotide sequence ID" value="NZ_AEHJ01000016.1"/>
</dbReference>
<dbReference type="EMBL" id="AEHJ01000016">
    <property type="protein sequence ID" value="EFO77962.1"/>
    <property type="molecule type" value="Genomic_DNA"/>
</dbReference>
<evidence type="ECO:0000313" key="1">
    <source>
        <dbReference type="EMBL" id="EFO77962.1"/>
    </source>
</evidence>